<keyword evidence="3" id="KW-0472">Membrane</keyword>
<dbReference type="PRINTS" id="PR00081">
    <property type="entry name" value="GDHRDH"/>
</dbReference>
<accession>A0A3M7R6H5</accession>
<dbReference type="InterPro" id="IPR002347">
    <property type="entry name" value="SDR_fam"/>
</dbReference>
<dbReference type="Pfam" id="PF00106">
    <property type="entry name" value="adh_short"/>
    <property type="match status" value="1"/>
</dbReference>
<reference evidence="4 5" key="1">
    <citation type="journal article" date="2018" name="Sci. Rep.">
        <title>Genomic signatures of local adaptation to the degree of environmental predictability in rotifers.</title>
        <authorList>
            <person name="Franch-Gras L."/>
            <person name="Hahn C."/>
            <person name="Garcia-Roger E.M."/>
            <person name="Carmona M.J."/>
            <person name="Serra M."/>
            <person name="Gomez A."/>
        </authorList>
    </citation>
    <scope>NUCLEOTIDE SEQUENCE [LARGE SCALE GENOMIC DNA]</scope>
    <source>
        <strain evidence="4">HYR1</strain>
    </source>
</reference>
<dbReference type="STRING" id="10195.A0A3M7R6H5"/>
<keyword evidence="5" id="KW-1185">Reference proteome</keyword>
<sequence length="338" mass="37937">MSNYFNPKIQSLALLAQANKIPILCLASLASFVYLTRRFYFVGGRCTSKKRLDGKTVVITGANTGIGKETALEMARRGARVILACRDTAKAKSAAKQIRNLSGNGNVAVEELDLASLDSVEQFSKKIIAQEERIDILINNAGIMMCPKWKTKDGFEMQFGTNHLGHFLLTNLLLDKIKSSAPSRIVNVSSLAHERGKMNWDDLMCEKSYDPQDAYRQSKLANVLFTRELASRLKGTGVSTFSLHPGVVRTELGRYFADVFGWKFHLIKFFLIPISYWFFKNSRQGAQTSIHCALDDNITGLSGEYFSDCKPKKMLPHALNEDDAKHLWKISEKLTKLK</sequence>
<dbReference type="Proteomes" id="UP000276133">
    <property type="component" value="Unassembled WGS sequence"/>
</dbReference>
<gene>
    <name evidence="4" type="ORF">BpHYR1_014280</name>
</gene>
<dbReference type="PANTHER" id="PTHR43157:SF31">
    <property type="entry name" value="PHOSPHATIDYLINOSITOL-GLYCAN BIOSYNTHESIS CLASS F PROTEIN"/>
    <property type="match status" value="1"/>
</dbReference>
<evidence type="ECO:0000256" key="2">
    <source>
        <dbReference type="RuleBase" id="RU000363"/>
    </source>
</evidence>
<dbReference type="PANTHER" id="PTHR43157">
    <property type="entry name" value="PHOSPHATIDYLINOSITOL-GLYCAN BIOSYNTHESIS CLASS F PROTEIN-RELATED"/>
    <property type="match status" value="1"/>
</dbReference>
<feature type="transmembrane region" description="Helical" evidence="3">
    <location>
        <begin position="12"/>
        <end position="35"/>
    </location>
</feature>
<protein>
    <submittedName>
        <fullName evidence="4">Retinol dehydrogenase 13-like</fullName>
    </submittedName>
</protein>
<dbReference type="GO" id="GO:0016491">
    <property type="term" value="F:oxidoreductase activity"/>
    <property type="evidence" value="ECO:0007669"/>
    <property type="project" value="UniProtKB-KW"/>
</dbReference>
<comment type="caution">
    <text evidence="4">The sequence shown here is derived from an EMBL/GenBank/DDBJ whole genome shotgun (WGS) entry which is preliminary data.</text>
</comment>
<keyword evidence="3" id="KW-1133">Transmembrane helix</keyword>
<keyword evidence="1" id="KW-0560">Oxidoreductase</keyword>
<proteinExistence type="inferred from homology"/>
<comment type="similarity">
    <text evidence="2">Belongs to the short-chain dehydrogenases/reductases (SDR) family.</text>
</comment>
<dbReference type="OrthoDB" id="191139at2759"/>
<dbReference type="Gene3D" id="3.40.50.720">
    <property type="entry name" value="NAD(P)-binding Rossmann-like Domain"/>
    <property type="match status" value="1"/>
</dbReference>
<organism evidence="4 5">
    <name type="scientific">Brachionus plicatilis</name>
    <name type="common">Marine rotifer</name>
    <name type="synonym">Brachionus muelleri</name>
    <dbReference type="NCBI Taxonomy" id="10195"/>
    <lineage>
        <taxon>Eukaryota</taxon>
        <taxon>Metazoa</taxon>
        <taxon>Spiralia</taxon>
        <taxon>Gnathifera</taxon>
        <taxon>Rotifera</taxon>
        <taxon>Eurotatoria</taxon>
        <taxon>Monogononta</taxon>
        <taxon>Pseudotrocha</taxon>
        <taxon>Ploima</taxon>
        <taxon>Brachionidae</taxon>
        <taxon>Brachionus</taxon>
    </lineage>
</organism>
<dbReference type="PRINTS" id="PR00080">
    <property type="entry name" value="SDRFAMILY"/>
</dbReference>
<dbReference type="AlphaFoldDB" id="A0A3M7R6H5"/>
<keyword evidence="3" id="KW-0812">Transmembrane</keyword>
<evidence type="ECO:0000256" key="3">
    <source>
        <dbReference type="SAM" id="Phobius"/>
    </source>
</evidence>
<dbReference type="NCBIfam" id="NF004846">
    <property type="entry name" value="PRK06197.1"/>
    <property type="match status" value="1"/>
</dbReference>
<evidence type="ECO:0000256" key="1">
    <source>
        <dbReference type="ARBA" id="ARBA00023002"/>
    </source>
</evidence>
<evidence type="ECO:0000313" key="4">
    <source>
        <dbReference type="EMBL" id="RNA18858.1"/>
    </source>
</evidence>
<name>A0A3M7R6H5_BRAPC</name>
<dbReference type="EMBL" id="REGN01004161">
    <property type="protein sequence ID" value="RNA18858.1"/>
    <property type="molecule type" value="Genomic_DNA"/>
</dbReference>
<dbReference type="InterPro" id="IPR036291">
    <property type="entry name" value="NAD(P)-bd_dom_sf"/>
</dbReference>
<evidence type="ECO:0000313" key="5">
    <source>
        <dbReference type="Proteomes" id="UP000276133"/>
    </source>
</evidence>
<dbReference type="SUPFAM" id="SSF51735">
    <property type="entry name" value="NAD(P)-binding Rossmann-fold domains"/>
    <property type="match status" value="1"/>
</dbReference>